<evidence type="ECO:0008006" key="4">
    <source>
        <dbReference type="Google" id="ProtNLM"/>
    </source>
</evidence>
<evidence type="ECO:0000313" key="2">
    <source>
        <dbReference type="EMBL" id="CAJ1967683.1"/>
    </source>
</evidence>
<dbReference type="EMBL" id="CAKOGP040002337">
    <property type="protein sequence ID" value="CAJ1967683.1"/>
    <property type="molecule type" value="Genomic_DNA"/>
</dbReference>
<feature type="compositionally biased region" description="Polar residues" evidence="1">
    <location>
        <begin position="711"/>
        <end position="723"/>
    </location>
</feature>
<proteinExistence type="predicted"/>
<protein>
    <recommendedName>
        <fullName evidence="4">C3H1-type domain-containing protein</fullName>
    </recommendedName>
</protein>
<feature type="region of interest" description="Disordered" evidence="1">
    <location>
        <begin position="711"/>
        <end position="753"/>
    </location>
</feature>
<name>A0AAD2GAC0_9STRA</name>
<feature type="compositionally biased region" description="Basic and acidic residues" evidence="1">
    <location>
        <begin position="584"/>
        <end position="599"/>
    </location>
</feature>
<comment type="caution">
    <text evidence="2">The sequence shown here is derived from an EMBL/GenBank/DDBJ whole genome shotgun (WGS) entry which is preliminary data.</text>
</comment>
<accession>A0AAD2GAC0</accession>
<keyword evidence="3" id="KW-1185">Reference proteome</keyword>
<feature type="region of interest" description="Disordered" evidence="1">
    <location>
        <begin position="577"/>
        <end position="613"/>
    </location>
</feature>
<dbReference type="AlphaFoldDB" id="A0AAD2GAC0"/>
<feature type="region of interest" description="Disordered" evidence="1">
    <location>
        <begin position="772"/>
        <end position="794"/>
    </location>
</feature>
<feature type="compositionally biased region" description="Low complexity" evidence="1">
    <location>
        <begin position="1"/>
        <end position="13"/>
    </location>
</feature>
<sequence length="1245" mass="138368">MSNQPTLPQISISTPPPSQPSAAPSAHHRSALPPDSQYYQFTDAEQETFGELLEVSVQGRSSTPSMTKRDREAWAATKLPSPVFLAVNSPHGKDSVDSTDPPEDIHWPSGDGVFTKVKKFFPIYPGANIPPSLKLSTAPPANLDSFHPQFRLWYEAMKYLHDHNESQSIHSHAHIFSADTIPTDRFPDSDLATHLTYSPSTVSAFAAEVPTYKALFEEFKRHSALSTLASTNHVTTQEAPAAPLPAGAPFDSELFAQIMANALKGANASTKEKDLARTSASAKDSFSLIFGRVKPVIQLDGSTVNEFHPSVLTDDFATFLEIGSIKEALRHLHDTFAHITDTLTTRNNYDRNVDFDIALFQHATVTALKTCSFAVRPLTMHPHEATSLLSLLAWLPPNKNDVRYTTFLAEGRDIIRQEAMEEDKSKQAAKKTDIFVHGDVSSVEALIKMLANFFAFVKYCVKDFTFDDPPLIVTLLEDFMNALHTPAAKDWIRYNAAVPHLPLCLLLEMNQILQIVVGAAKNKTTQSKLRNGQPIMADTFVNAFRGVTQAISHINLSISMGNLGPYGTCPNLHAILHGKPTPAPKRESPNSRERPDPTKRAKHPPQGTHPGYLTYDGPGRLPIAPFKCKHPITGKQAAFCSHFLFANYHCNRPRCHNIHYTKQFAATMGSADTQAFEKFIEKTPGVTRSAPKPHVPECSTCIIPHPSSLVYQPTQTPMSNQPKLPQISISTPPPSQPSAAPSAHHRSAQPPDSQYYQFTDAEQEKFGELLEVSVQGRSSTPSMTKRDREARAATKLPSPVFLAVNSPHEPLPEPDRPCNPLPRVPIHPSPLPSHPRTPLCGLPTPPTTHTTESDPQRCHASMEPHVHRMLTPFDLSIPTAVRFVGNIHTGAHRDWPTIEPILREANVDPFLITQLKRVFLDGAPNYVNAESTDENLRTFIAYGNHKTVYDNVSKTQSAVEKDILRNYLLAANPALLPYIRDAHTTPLGLVDACHEYCKPRIIFDATHHPSLTAMAVNDFTSKETEPEICFPRSFPNFLIWIYNLRITYPKEEIYICNNDVSGAFRHVKWNPNVVGMHMFMLFGFLFFCTGLSFGDNTSPAQWEVVAMVRQQLAQSLWYAAVTTIPRVAKYLPKLSLAPLPTTSDIAAFIPAEPDSQNPGVLHADGSRKSPTFDHHVDDWLYADVALFLRQTISASVLALYILLGFPNPSNGIRDCISWGKFANTFSHERKTVGWLINLRRMYIYI</sequence>
<evidence type="ECO:0000256" key="1">
    <source>
        <dbReference type="SAM" id="MobiDB-lite"/>
    </source>
</evidence>
<gene>
    <name evidence="2" type="ORF">CYCCA115_LOCUS22889</name>
</gene>
<evidence type="ECO:0000313" key="3">
    <source>
        <dbReference type="Proteomes" id="UP001295423"/>
    </source>
</evidence>
<organism evidence="2 3">
    <name type="scientific">Cylindrotheca closterium</name>
    <dbReference type="NCBI Taxonomy" id="2856"/>
    <lineage>
        <taxon>Eukaryota</taxon>
        <taxon>Sar</taxon>
        <taxon>Stramenopiles</taxon>
        <taxon>Ochrophyta</taxon>
        <taxon>Bacillariophyta</taxon>
        <taxon>Bacillariophyceae</taxon>
        <taxon>Bacillariophycidae</taxon>
        <taxon>Bacillariales</taxon>
        <taxon>Bacillariaceae</taxon>
        <taxon>Cylindrotheca</taxon>
    </lineage>
</organism>
<dbReference type="Proteomes" id="UP001295423">
    <property type="component" value="Unassembled WGS sequence"/>
</dbReference>
<feature type="region of interest" description="Disordered" evidence="1">
    <location>
        <begin position="1"/>
        <end position="37"/>
    </location>
</feature>
<reference evidence="2" key="1">
    <citation type="submission" date="2023-08" db="EMBL/GenBank/DDBJ databases">
        <authorList>
            <person name="Audoor S."/>
            <person name="Bilcke G."/>
        </authorList>
    </citation>
    <scope>NUCLEOTIDE SEQUENCE</scope>
</reference>